<dbReference type="Gene3D" id="2.160.20.80">
    <property type="entry name" value="E3 ubiquitin-protein ligase SopA"/>
    <property type="match status" value="1"/>
</dbReference>
<name>A0A928VUQ5_9CYAN</name>
<sequence>MRLNFTLLGRNLQSIALPASSSSYLNPKPLTGRNRIAIRVPQILSIAILLLTFWGFTLGISPAWAKENTVNYTLTDLKYRDFSDRDLEGSAFAGANMLGVNFHGANLKGAIFTKGSLVDSDLSDADLSESFADRVLFDRANLTNTIFTDAIATSSSFAGTDITGADFSGSILDRYQISLMCERASGINPITGISTRESLGCR</sequence>
<dbReference type="EMBL" id="JADEXN010000035">
    <property type="protein sequence ID" value="MBE9039824.1"/>
    <property type="molecule type" value="Genomic_DNA"/>
</dbReference>
<keyword evidence="1" id="KW-1133">Transmembrane helix</keyword>
<dbReference type="Proteomes" id="UP000621799">
    <property type="component" value="Unassembled WGS sequence"/>
</dbReference>
<accession>A0A928VUQ5</accession>
<dbReference type="InterPro" id="IPR044213">
    <property type="entry name" value="At2g44920-like"/>
</dbReference>
<dbReference type="InterPro" id="IPR001646">
    <property type="entry name" value="5peptide_repeat"/>
</dbReference>
<keyword evidence="1" id="KW-0472">Membrane</keyword>
<organism evidence="2 3">
    <name type="scientific">Zarconia navalis LEGE 11467</name>
    <dbReference type="NCBI Taxonomy" id="1828826"/>
    <lineage>
        <taxon>Bacteria</taxon>
        <taxon>Bacillati</taxon>
        <taxon>Cyanobacteriota</taxon>
        <taxon>Cyanophyceae</taxon>
        <taxon>Oscillatoriophycideae</taxon>
        <taxon>Oscillatoriales</taxon>
        <taxon>Oscillatoriales incertae sedis</taxon>
        <taxon>Zarconia</taxon>
        <taxon>Zarconia navalis</taxon>
    </lineage>
</organism>
<feature type="transmembrane region" description="Helical" evidence="1">
    <location>
        <begin position="43"/>
        <end position="65"/>
    </location>
</feature>
<dbReference type="Pfam" id="PF00805">
    <property type="entry name" value="Pentapeptide"/>
    <property type="match status" value="2"/>
</dbReference>
<comment type="caution">
    <text evidence="2">The sequence shown here is derived from an EMBL/GenBank/DDBJ whole genome shotgun (WGS) entry which is preliminary data.</text>
</comment>
<dbReference type="PANTHER" id="PTHR47200:SF2">
    <property type="entry name" value="THYLAKOID LUMENAL 15 KDA PROTEIN 1, CHLOROPLASTIC"/>
    <property type="match status" value="1"/>
</dbReference>
<keyword evidence="1" id="KW-0812">Transmembrane</keyword>
<proteinExistence type="predicted"/>
<dbReference type="AlphaFoldDB" id="A0A928VUQ5"/>
<gene>
    <name evidence="2" type="ORF">IQ235_03330</name>
</gene>
<reference evidence="2" key="1">
    <citation type="submission" date="2020-10" db="EMBL/GenBank/DDBJ databases">
        <authorList>
            <person name="Castelo-Branco R."/>
            <person name="Eusebio N."/>
            <person name="Adriana R."/>
            <person name="Vieira A."/>
            <person name="Brugerolle De Fraissinette N."/>
            <person name="Rezende De Castro R."/>
            <person name="Schneider M.P."/>
            <person name="Vasconcelos V."/>
            <person name="Leao P.N."/>
        </authorList>
    </citation>
    <scope>NUCLEOTIDE SEQUENCE</scope>
    <source>
        <strain evidence="2">LEGE 11467</strain>
    </source>
</reference>
<keyword evidence="3" id="KW-1185">Reference proteome</keyword>
<evidence type="ECO:0000256" key="1">
    <source>
        <dbReference type="SAM" id="Phobius"/>
    </source>
</evidence>
<dbReference type="SUPFAM" id="SSF141571">
    <property type="entry name" value="Pentapeptide repeat-like"/>
    <property type="match status" value="1"/>
</dbReference>
<protein>
    <submittedName>
        <fullName evidence="2">Pentapeptide repeat-containing protein</fullName>
    </submittedName>
</protein>
<evidence type="ECO:0000313" key="3">
    <source>
        <dbReference type="Proteomes" id="UP000621799"/>
    </source>
</evidence>
<dbReference type="RefSeq" id="WP_264320085.1">
    <property type="nucleotide sequence ID" value="NZ_JADEXN010000035.1"/>
</dbReference>
<dbReference type="PANTHER" id="PTHR47200">
    <property type="entry name" value="THYLAKOID LUMENAL 15 KDA PROTEIN 1, CHLOROPLASTIC"/>
    <property type="match status" value="1"/>
</dbReference>
<evidence type="ECO:0000313" key="2">
    <source>
        <dbReference type="EMBL" id="MBE9039824.1"/>
    </source>
</evidence>